<gene>
    <name evidence="1" type="ORF">SACS_1208</name>
</gene>
<dbReference type="RefSeq" id="WP_166651615.1">
    <property type="nucleotide sequence ID" value="NZ_CBLY010000006.1"/>
</dbReference>
<comment type="caution">
    <text evidence="1">The sequence shown here is derived from an EMBL/GenBank/DDBJ whole genome shotgun (WGS) entry which is preliminary data.</text>
</comment>
<protein>
    <submittedName>
        <fullName evidence="1">Uncharacterized protein</fullName>
    </submittedName>
</protein>
<organism evidence="1 2">
    <name type="scientific">Parasaccharibacter apium</name>
    <dbReference type="NCBI Taxonomy" id="1510841"/>
    <lineage>
        <taxon>Bacteria</taxon>
        <taxon>Pseudomonadati</taxon>
        <taxon>Pseudomonadota</taxon>
        <taxon>Alphaproteobacteria</taxon>
        <taxon>Acetobacterales</taxon>
        <taxon>Acetobacteraceae</taxon>
        <taxon>Parasaccharibacter</taxon>
    </lineage>
</organism>
<reference evidence="1 2" key="2">
    <citation type="journal article" date="2014" name="PLoS ONE">
        <title>Evolution of mitochondria reconstructed from the energy metabolism of living bacteria.</title>
        <authorList>
            <person name="Degli Esposti M."/>
            <person name="Chouaia B."/>
            <person name="Comandatore F."/>
            <person name="Crotti E."/>
            <person name="Sassera D."/>
            <person name="Lievens P.M."/>
            <person name="Daffonchio D."/>
            <person name="Bandi C."/>
        </authorList>
    </citation>
    <scope>NUCLEOTIDE SEQUENCE [LARGE SCALE GENOMIC DNA]</scope>
    <source>
        <strain evidence="2">AM169</strain>
    </source>
</reference>
<evidence type="ECO:0000313" key="1">
    <source>
        <dbReference type="EMBL" id="CDG33946.1"/>
    </source>
</evidence>
<reference evidence="1 2" key="1">
    <citation type="journal article" date="2014" name="Genome Biol. Evol.">
        <title>Acetic acid bacteria genomes reveal functional traits for adaptation to life in insect guts.</title>
        <authorList>
            <person name="Chouaia B."/>
            <person name="Gaiarsa S."/>
            <person name="Crotti E."/>
            <person name="Comandatore F."/>
            <person name="Degli Esposti M."/>
            <person name="Ricci I."/>
            <person name="Alma A."/>
            <person name="Favia G."/>
            <person name="Bandi C."/>
            <person name="Daffonchio D."/>
        </authorList>
    </citation>
    <scope>NUCLEOTIDE SEQUENCE [LARGE SCALE GENOMIC DNA]</scope>
    <source>
        <strain evidence="2">AM169</strain>
    </source>
</reference>
<proteinExistence type="predicted"/>
<accession>A0A7U7J1B0</accession>
<dbReference type="EMBL" id="CBLY010000006">
    <property type="protein sequence ID" value="CDG33946.1"/>
    <property type="molecule type" value="Genomic_DNA"/>
</dbReference>
<dbReference type="Proteomes" id="UP000027590">
    <property type="component" value="Unassembled WGS sequence"/>
</dbReference>
<dbReference type="AlphaFoldDB" id="A0A7U7J1B0"/>
<evidence type="ECO:0000313" key="2">
    <source>
        <dbReference type="Proteomes" id="UP000027590"/>
    </source>
</evidence>
<sequence length="53" mass="5913">MTRYLAMIASRHVVLGVGDLGGDIEIDASRHRAGCHGLCLEDRVIMRSLYLRD</sequence>
<name>A0A7U7J1B0_9PROT</name>